<comment type="similarity">
    <text evidence="2 15">Belongs to the class-I aminoacyl-tRNA synthetase family.</text>
</comment>
<keyword evidence="5" id="KW-0963">Cytoplasm</keyword>
<dbReference type="Gene3D" id="1.20.1050.10">
    <property type="match status" value="1"/>
</dbReference>
<dbReference type="Pfam" id="PF18485">
    <property type="entry name" value="GST_N_5"/>
    <property type="match status" value="1"/>
</dbReference>
<comment type="subcellular location">
    <subcellularLocation>
        <location evidence="1">Cytoplasm</location>
    </subcellularLocation>
</comment>
<dbReference type="InterPro" id="IPR010987">
    <property type="entry name" value="Glutathione-S-Trfase_C-like"/>
</dbReference>
<dbReference type="EC" id="6.1.1.10" evidence="3"/>
<dbReference type="InterPro" id="IPR041872">
    <property type="entry name" value="Anticodon_Met"/>
</dbReference>
<dbReference type="CDD" id="cd07957">
    <property type="entry name" value="Anticodon_Ia_Met"/>
    <property type="match status" value="1"/>
</dbReference>
<feature type="domain" description="GST N-terminal" evidence="17">
    <location>
        <begin position="35"/>
        <end position="112"/>
    </location>
</feature>
<dbReference type="SUPFAM" id="SSF52374">
    <property type="entry name" value="Nucleotidylyl transferase"/>
    <property type="match status" value="1"/>
</dbReference>
<evidence type="ECO:0000259" key="17">
    <source>
        <dbReference type="PROSITE" id="PS50404"/>
    </source>
</evidence>
<keyword evidence="11 15" id="KW-0648">Protein biosynthesis</keyword>
<dbReference type="InterPro" id="IPR004045">
    <property type="entry name" value="Glutathione_S-Trfase_N"/>
</dbReference>
<evidence type="ECO:0000256" key="7">
    <source>
        <dbReference type="ARBA" id="ARBA00022598"/>
    </source>
</evidence>
<dbReference type="PANTHER" id="PTHR45765">
    <property type="entry name" value="METHIONINE--TRNA LIGASE"/>
    <property type="match status" value="1"/>
</dbReference>
<evidence type="ECO:0000313" key="21">
    <source>
        <dbReference type="Proteomes" id="UP001159428"/>
    </source>
</evidence>
<evidence type="ECO:0000256" key="12">
    <source>
        <dbReference type="ARBA" id="ARBA00023146"/>
    </source>
</evidence>
<dbReference type="InterPro" id="IPR015413">
    <property type="entry name" value="Methionyl/Leucyl_tRNA_Synth"/>
</dbReference>
<dbReference type="Pfam" id="PF00458">
    <property type="entry name" value="WHEP-TRS"/>
    <property type="match status" value="1"/>
</dbReference>
<evidence type="ECO:0000256" key="8">
    <source>
        <dbReference type="ARBA" id="ARBA00022741"/>
    </source>
</evidence>
<evidence type="ECO:0000256" key="6">
    <source>
        <dbReference type="ARBA" id="ARBA00022555"/>
    </source>
</evidence>
<feature type="region of interest" description="Disordered" evidence="16">
    <location>
        <begin position="249"/>
        <end position="291"/>
    </location>
</feature>
<dbReference type="GO" id="GO:0005829">
    <property type="term" value="C:cytosol"/>
    <property type="evidence" value="ECO:0007669"/>
    <property type="project" value="TreeGrafter"/>
</dbReference>
<dbReference type="InterPro" id="IPR033911">
    <property type="entry name" value="MetRS_core"/>
</dbReference>
<dbReference type="GO" id="GO:0005524">
    <property type="term" value="F:ATP binding"/>
    <property type="evidence" value="ECO:0007669"/>
    <property type="project" value="UniProtKB-KW"/>
</dbReference>
<dbReference type="InterPro" id="IPR023458">
    <property type="entry name" value="Met-tRNA_ligase_1"/>
</dbReference>
<feature type="domain" description="GST C-terminal" evidence="18">
    <location>
        <begin position="116"/>
        <end position="246"/>
    </location>
</feature>
<comment type="caution">
    <text evidence="20">The sequence shown here is derived from an EMBL/GenBank/DDBJ whole genome shotgun (WGS) entry which is preliminary data.</text>
</comment>
<evidence type="ECO:0000256" key="5">
    <source>
        <dbReference type="ARBA" id="ARBA00022490"/>
    </source>
</evidence>
<gene>
    <name evidence="20" type="ORF">PMEA_00027608</name>
</gene>
<dbReference type="GO" id="GO:0000049">
    <property type="term" value="F:tRNA binding"/>
    <property type="evidence" value="ECO:0007669"/>
    <property type="project" value="UniProtKB-KW"/>
</dbReference>
<protein>
    <recommendedName>
        <fullName evidence="4">Methionine--tRNA ligase, cytoplasmic</fullName>
        <ecNumber evidence="3">6.1.1.10</ecNumber>
    </recommendedName>
    <alternativeName>
        <fullName evidence="13">Methionyl-tRNA synthetase</fullName>
    </alternativeName>
</protein>
<dbReference type="InterPro" id="IPR009080">
    <property type="entry name" value="tRNAsynth_Ia_anticodon-bd"/>
</dbReference>
<reference evidence="20 21" key="1">
    <citation type="submission" date="2022-05" db="EMBL/GenBank/DDBJ databases">
        <authorList>
            <consortium name="Genoscope - CEA"/>
            <person name="William W."/>
        </authorList>
    </citation>
    <scope>NUCLEOTIDE SEQUENCE [LARGE SCALE GENOMIC DNA]</scope>
</reference>
<dbReference type="InterPro" id="IPR000738">
    <property type="entry name" value="WHEP-TRS_dom"/>
</dbReference>
<proteinExistence type="inferred from homology"/>
<dbReference type="Gene3D" id="3.40.30.10">
    <property type="entry name" value="Glutaredoxin"/>
    <property type="match status" value="1"/>
</dbReference>
<evidence type="ECO:0000256" key="11">
    <source>
        <dbReference type="ARBA" id="ARBA00022917"/>
    </source>
</evidence>
<dbReference type="InterPro" id="IPR009068">
    <property type="entry name" value="uS15_NS1_RNA-bd_sf"/>
</dbReference>
<evidence type="ECO:0000256" key="14">
    <source>
        <dbReference type="ARBA" id="ARBA00047364"/>
    </source>
</evidence>
<dbReference type="GO" id="GO:0006431">
    <property type="term" value="P:methionyl-tRNA aminoacylation"/>
    <property type="evidence" value="ECO:0007669"/>
    <property type="project" value="InterPro"/>
</dbReference>
<evidence type="ECO:0000259" key="19">
    <source>
        <dbReference type="PROSITE" id="PS51185"/>
    </source>
</evidence>
<dbReference type="PROSITE" id="PS50404">
    <property type="entry name" value="GST_NTER"/>
    <property type="match status" value="1"/>
</dbReference>
<accession>A0AAU9XRG2</accession>
<evidence type="ECO:0000256" key="1">
    <source>
        <dbReference type="ARBA" id="ARBA00004496"/>
    </source>
</evidence>
<dbReference type="InterPro" id="IPR041598">
    <property type="entry name" value="MARS_N"/>
</dbReference>
<keyword evidence="7 15" id="KW-0436">Ligase</keyword>
<dbReference type="CDD" id="cd00814">
    <property type="entry name" value="MetRS_core"/>
    <property type="match status" value="1"/>
</dbReference>
<dbReference type="PROSITE" id="PS51185">
    <property type="entry name" value="WHEP_TRS_2"/>
    <property type="match status" value="1"/>
</dbReference>
<evidence type="ECO:0000256" key="16">
    <source>
        <dbReference type="SAM" id="MobiDB-lite"/>
    </source>
</evidence>
<dbReference type="SUPFAM" id="SSF47060">
    <property type="entry name" value="S15/NS1 RNA-binding domain"/>
    <property type="match status" value="1"/>
</dbReference>
<evidence type="ECO:0000256" key="15">
    <source>
        <dbReference type="RuleBase" id="RU363039"/>
    </source>
</evidence>
<dbReference type="NCBIfam" id="TIGR00398">
    <property type="entry name" value="metG"/>
    <property type="match status" value="1"/>
</dbReference>
<evidence type="ECO:0000259" key="18">
    <source>
        <dbReference type="PROSITE" id="PS50405"/>
    </source>
</evidence>
<dbReference type="Pfam" id="PF09334">
    <property type="entry name" value="tRNA-synt_1g"/>
    <property type="match status" value="1"/>
</dbReference>
<dbReference type="PRINTS" id="PR01041">
    <property type="entry name" value="TRNASYNTHMET"/>
</dbReference>
<dbReference type="Gene3D" id="1.10.730.10">
    <property type="entry name" value="Isoleucyl-tRNA Synthetase, Domain 1"/>
    <property type="match status" value="1"/>
</dbReference>
<dbReference type="GO" id="GO:0004825">
    <property type="term" value="F:methionine-tRNA ligase activity"/>
    <property type="evidence" value="ECO:0007669"/>
    <property type="project" value="UniProtKB-EC"/>
</dbReference>
<dbReference type="InterPro" id="IPR001412">
    <property type="entry name" value="aa-tRNA-synth_I_CS"/>
</dbReference>
<dbReference type="SUPFAM" id="SSF52833">
    <property type="entry name" value="Thioredoxin-like"/>
    <property type="match status" value="1"/>
</dbReference>
<dbReference type="InterPro" id="IPR004046">
    <property type="entry name" value="GST_C"/>
</dbReference>
<comment type="catalytic activity">
    <reaction evidence="14">
        <text>tRNA(Met) + L-methionine + ATP = L-methionyl-tRNA(Met) + AMP + diphosphate</text>
        <dbReference type="Rhea" id="RHEA:13481"/>
        <dbReference type="Rhea" id="RHEA-COMP:9667"/>
        <dbReference type="Rhea" id="RHEA-COMP:9698"/>
        <dbReference type="ChEBI" id="CHEBI:30616"/>
        <dbReference type="ChEBI" id="CHEBI:33019"/>
        <dbReference type="ChEBI" id="CHEBI:57844"/>
        <dbReference type="ChEBI" id="CHEBI:78442"/>
        <dbReference type="ChEBI" id="CHEBI:78530"/>
        <dbReference type="ChEBI" id="CHEBI:456215"/>
        <dbReference type="EC" id="6.1.1.10"/>
    </reaction>
</comment>
<dbReference type="CDD" id="cd00939">
    <property type="entry name" value="MetRS_RNA"/>
    <property type="match status" value="1"/>
</dbReference>
<feature type="region of interest" description="Disordered" evidence="16">
    <location>
        <begin position="954"/>
        <end position="976"/>
    </location>
</feature>
<evidence type="ECO:0000256" key="13">
    <source>
        <dbReference type="ARBA" id="ARBA00030904"/>
    </source>
</evidence>
<dbReference type="CDD" id="cd00570">
    <property type="entry name" value="GST_N_family"/>
    <property type="match status" value="1"/>
</dbReference>
<evidence type="ECO:0000256" key="3">
    <source>
        <dbReference type="ARBA" id="ARBA00012838"/>
    </source>
</evidence>
<evidence type="ECO:0000256" key="2">
    <source>
        <dbReference type="ARBA" id="ARBA00005594"/>
    </source>
</evidence>
<dbReference type="InterPro" id="IPR036282">
    <property type="entry name" value="Glutathione-S-Trfase_C_sf"/>
</dbReference>
<dbReference type="Pfam" id="PF19303">
    <property type="entry name" value="Anticodon_3"/>
    <property type="match status" value="1"/>
</dbReference>
<dbReference type="PROSITE" id="PS50405">
    <property type="entry name" value="GST_CTER"/>
    <property type="match status" value="1"/>
</dbReference>
<dbReference type="PROSITE" id="PS00762">
    <property type="entry name" value="WHEP_TRS_1"/>
    <property type="match status" value="1"/>
</dbReference>
<dbReference type="Gene3D" id="2.20.28.20">
    <property type="entry name" value="Methionyl-tRNA synthetase, Zn-domain"/>
    <property type="match status" value="1"/>
</dbReference>
<dbReference type="AlphaFoldDB" id="A0AAU9XRG2"/>
<keyword evidence="6" id="KW-0820">tRNA-binding</keyword>
<dbReference type="FunFam" id="1.10.730.10:FF:000031">
    <property type="entry name" value="Putative Methionyl-tRNA synthetase"/>
    <property type="match status" value="1"/>
</dbReference>
<dbReference type="InterPro" id="IPR014758">
    <property type="entry name" value="Met-tRNA_synth"/>
</dbReference>
<dbReference type="InterPro" id="IPR029038">
    <property type="entry name" value="MetRS_Zn"/>
</dbReference>
<dbReference type="NCBIfam" id="NF001100">
    <property type="entry name" value="PRK00133.1"/>
    <property type="match status" value="1"/>
</dbReference>
<dbReference type="Gene3D" id="1.10.287.10">
    <property type="entry name" value="S15/NS1, RNA-binding"/>
    <property type="match status" value="1"/>
</dbReference>
<sequence>MVRIFSGLNSVALLRSVVLTRRLHCRSFLSSQISEIMKLYTDRGNPFLLSILAAKNLAGVPLTVQYINYEDGSKFNCPGNRKLPVLEAEHGILLYSTNSICRYLLDLKRNSEETPDPSKEAVVDQWVEWESITLQPVLFKHLVSSIGLGRQTSGHFDDLMKLLTHADQALSAHKFFSGDQLGLADVILWGSLHLLFISDSSFSAADPQMNNVKRWYGHLMSQDVFHKSSSQVTGGKGVSTFKDSLLAMSGTQVPPSSKPQEVTKSKQSIKGSQPPRQEKGNGVPQDEAVQARVASSEEIAEAVKNWNHGSKNRPKSRRLVDPILPIEGEKNILITSALPYVNNVPHLGNIIGCVLSADVFARYCRLRQYNTLYICGTDEYGTATETKALEEGLTPQQICDKYFKIHKEVYEWFKIKFDFFGRTTTQQQTEIAQDIFWRLHKQDHLVEDTLEQLQCVDCKRFLADRFVEGTCPFCNFEDARGDQCDSCGKLINAIELKKPRCKVCGGTPKVRSSKHLFLNLTKLESSLKSWVDKSSTEGTWTSNARHITRGWIQEGLRPRCITRDLKWGTPVPLEGYTDKVFYVWFDAPIGYLSITANYTKEWEKWWKNPQQVTLHQFMAKDNVPFHTVVFPCTLIGADDNYSLLNSISATEYLNYEDDKFSKSRGLGVFGNDAADTGIPADIWRFYLLYMRPENQDSAFSWTDFVSRNNSELLNNFGNFINRALMFVQNFFGGAIPLIDLTDEDKNFIALINKELKTYIDDLEKMRLREGLRGVLNISKLGNQYFQSNQPWVLVKGSESDRSRAGTVISLAANLSWQLSVLIHPYMPGVSEEIQRQLQVSDDGNVVLDNFIPYLQPGHKIGKPKPLFQKIDASVADQFRAKYGGNKQKQKKQTAGEEAANTSDGNAADMDVATLQAEITKQGDKVRKLKTEKAEKEKVDAEVAILLALKKKLAVAEGKDPNEQENNSKGKKKGKKK</sequence>
<keyword evidence="8 15" id="KW-0547">Nucleotide-binding</keyword>
<dbReference type="Proteomes" id="UP001159428">
    <property type="component" value="Unassembled WGS sequence"/>
</dbReference>
<feature type="compositionally biased region" description="Polar residues" evidence="16">
    <location>
        <begin position="249"/>
        <end position="275"/>
    </location>
</feature>
<dbReference type="FunFam" id="2.20.28.20:FF:000001">
    <property type="entry name" value="Methionine--tRNA ligase"/>
    <property type="match status" value="1"/>
</dbReference>
<dbReference type="SMART" id="SM00991">
    <property type="entry name" value="WHEP-TRS"/>
    <property type="match status" value="1"/>
</dbReference>
<dbReference type="SUPFAM" id="SSF57770">
    <property type="entry name" value="Methionyl-tRNA synthetase (MetRS), Zn-domain"/>
    <property type="match status" value="1"/>
</dbReference>
<feature type="region of interest" description="Disordered" evidence="16">
    <location>
        <begin position="882"/>
        <end position="907"/>
    </location>
</feature>
<organism evidence="20 21">
    <name type="scientific">Pocillopora meandrina</name>
    <dbReference type="NCBI Taxonomy" id="46732"/>
    <lineage>
        <taxon>Eukaryota</taxon>
        <taxon>Metazoa</taxon>
        <taxon>Cnidaria</taxon>
        <taxon>Anthozoa</taxon>
        <taxon>Hexacorallia</taxon>
        <taxon>Scleractinia</taxon>
        <taxon>Astrocoeniina</taxon>
        <taxon>Pocilloporidae</taxon>
        <taxon>Pocillopora</taxon>
    </lineage>
</organism>
<keyword evidence="12 15" id="KW-0030">Aminoacyl-tRNA synthetase</keyword>
<name>A0AAU9XRG2_9CNID</name>
<dbReference type="Gene3D" id="3.40.50.620">
    <property type="entry name" value="HUPs"/>
    <property type="match status" value="1"/>
</dbReference>
<dbReference type="InterPro" id="IPR014729">
    <property type="entry name" value="Rossmann-like_a/b/a_fold"/>
</dbReference>
<dbReference type="PROSITE" id="PS00178">
    <property type="entry name" value="AA_TRNA_LIGASE_I"/>
    <property type="match status" value="1"/>
</dbReference>
<dbReference type="GO" id="GO:0017101">
    <property type="term" value="C:aminoacyl-tRNA synthetase multienzyme complex"/>
    <property type="evidence" value="ECO:0007669"/>
    <property type="project" value="UniProtKB-ARBA"/>
</dbReference>
<dbReference type="Pfam" id="PF00043">
    <property type="entry name" value="GST_C"/>
    <property type="match status" value="1"/>
</dbReference>
<evidence type="ECO:0000256" key="9">
    <source>
        <dbReference type="ARBA" id="ARBA00022840"/>
    </source>
</evidence>
<keyword evidence="21" id="KW-1185">Reference proteome</keyword>
<evidence type="ECO:0000313" key="20">
    <source>
        <dbReference type="EMBL" id="CAH3154567.1"/>
    </source>
</evidence>
<dbReference type="SUPFAM" id="SSF47616">
    <property type="entry name" value="GST C-terminal domain-like"/>
    <property type="match status" value="1"/>
</dbReference>
<dbReference type="EMBL" id="CALNXJ010000056">
    <property type="protein sequence ID" value="CAH3154567.1"/>
    <property type="molecule type" value="Genomic_DNA"/>
</dbReference>
<dbReference type="SUPFAM" id="SSF47323">
    <property type="entry name" value="Anticodon-binding domain of a subclass of class I aminoacyl-tRNA synthetases"/>
    <property type="match status" value="1"/>
</dbReference>
<evidence type="ECO:0000256" key="4">
    <source>
        <dbReference type="ARBA" id="ARBA00018335"/>
    </source>
</evidence>
<evidence type="ECO:0000256" key="10">
    <source>
        <dbReference type="ARBA" id="ARBA00022884"/>
    </source>
</evidence>
<keyword evidence="9 15" id="KW-0067">ATP-binding</keyword>
<dbReference type="PANTHER" id="PTHR45765:SF1">
    <property type="entry name" value="METHIONINE--TRNA LIGASE, CYTOPLASMIC"/>
    <property type="match status" value="1"/>
</dbReference>
<feature type="domain" description="WHEP-TRS" evidence="19">
    <location>
        <begin position="910"/>
        <end position="966"/>
    </location>
</feature>
<feature type="compositionally biased region" description="Basic and acidic residues" evidence="16">
    <location>
        <begin position="956"/>
        <end position="967"/>
    </location>
</feature>
<keyword evidence="10" id="KW-0694">RNA-binding</keyword>
<dbReference type="InterPro" id="IPR036249">
    <property type="entry name" value="Thioredoxin-like_sf"/>
</dbReference>
<dbReference type="HAMAP" id="MF_00098">
    <property type="entry name" value="Met_tRNA_synth_type1"/>
    <property type="match status" value="1"/>
</dbReference>